<proteinExistence type="predicted"/>
<dbReference type="EMBL" id="CP001737">
    <property type="protein sequence ID" value="ACV77011.1"/>
    <property type="molecule type" value="Genomic_DNA"/>
</dbReference>
<dbReference type="OrthoDB" id="5168289at2"/>
<feature type="signal peptide" evidence="2">
    <location>
        <begin position="1"/>
        <end position="24"/>
    </location>
</feature>
<evidence type="ECO:0000256" key="1">
    <source>
        <dbReference type="SAM" id="MobiDB-lite"/>
    </source>
</evidence>
<dbReference type="eggNOG" id="COG2321">
    <property type="taxonomic scope" value="Bacteria"/>
</dbReference>
<feature type="region of interest" description="Disordered" evidence="1">
    <location>
        <begin position="34"/>
        <end position="119"/>
    </location>
</feature>
<feature type="compositionally biased region" description="Low complexity" evidence="1">
    <location>
        <begin position="55"/>
        <end position="68"/>
    </location>
</feature>
<feature type="compositionally biased region" description="Low complexity" evidence="1">
    <location>
        <begin position="34"/>
        <end position="47"/>
    </location>
</feature>
<keyword evidence="4" id="KW-1185">Reference proteome</keyword>
<organism evidence="3 4">
    <name type="scientific">Nakamurella multipartita (strain ATCC 700099 / DSM 44233 / CIP 104796 / JCM 9543 / NBRC 105858 / Y-104)</name>
    <name type="common">Microsphaera multipartita</name>
    <dbReference type="NCBI Taxonomy" id="479431"/>
    <lineage>
        <taxon>Bacteria</taxon>
        <taxon>Bacillati</taxon>
        <taxon>Actinomycetota</taxon>
        <taxon>Actinomycetes</taxon>
        <taxon>Nakamurellales</taxon>
        <taxon>Nakamurellaceae</taxon>
        <taxon>Nakamurella</taxon>
    </lineage>
</organism>
<gene>
    <name evidence="3" type="ordered locus">Namu_0596</name>
</gene>
<feature type="compositionally biased region" description="Pro residues" evidence="1">
    <location>
        <begin position="100"/>
        <end position="112"/>
    </location>
</feature>
<evidence type="ECO:0000313" key="4">
    <source>
        <dbReference type="Proteomes" id="UP000002218"/>
    </source>
</evidence>
<accession>C8X835</accession>
<dbReference type="STRING" id="479431.Namu_0596"/>
<feature type="chain" id="PRO_5002993234" description="Metalloprotease" evidence="2">
    <location>
        <begin position="25"/>
        <end position="322"/>
    </location>
</feature>
<evidence type="ECO:0000256" key="2">
    <source>
        <dbReference type="SAM" id="SignalP"/>
    </source>
</evidence>
<dbReference type="KEGG" id="nml:Namu_0596"/>
<dbReference type="InterPro" id="IPR007343">
    <property type="entry name" value="Uncharacterised_pept_Zn_put"/>
</dbReference>
<dbReference type="Proteomes" id="UP000002218">
    <property type="component" value="Chromosome"/>
</dbReference>
<dbReference type="AlphaFoldDB" id="C8X835"/>
<keyword evidence="2" id="KW-0732">Signal</keyword>
<dbReference type="RefSeq" id="WP_015745928.1">
    <property type="nucleotide sequence ID" value="NC_013235.1"/>
</dbReference>
<dbReference type="Pfam" id="PF04228">
    <property type="entry name" value="Zn_peptidase"/>
    <property type="match status" value="1"/>
</dbReference>
<protein>
    <recommendedName>
        <fullName evidence="5">Metalloprotease</fullName>
    </recommendedName>
</protein>
<name>C8X835_NAKMY</name>
<reference evidence="3 4" key="2">
    <citation type="journal article" date="2010" name="Stand. Genomic Sci.">
        <title>Complete genome sequence of Nakamurella multipartita type strain (Y-104).</title>
        <authorList>
            <person name="Tice H."/>
            <person name="Mayilraj S."/>
            <person name="Sims D."/>
            <person name="Lapidus A."/>
            <person name="Nolan M."/>
            <person name="Lucas S."/>
            <person name="Glavina Del Rio T."/>
            <person name="Copeland A."/>
            <person name="Cheng J.F."/>
            <person name="Meincke L."/>
            <person name="Bruce D."/>
            <person name="Goodwin L."/>
            <person name="Pitluck S."/>
            <person name="Ivanova N."/>
            <person name="Mavromatis K."/>
            <person name="Ovchinnikova G."/>
            <person name="Pati A."/>
            <person name="Chen A."/>
            <person name="Palaniappan K."/>
            <person name="Land M."/>
            <person name="Hauser L."/>
            <person name="Chang Y.J."/>
            <person name="Jeffries C.D."/>
            <person name="Detter J.C."/>
            <person name="Brettin T."/>
            <person name="Rohde M."/>
            <person name="Goker M."/>
            <person name="Bristow J."/>
            <person name="Eisen J.A."/>
            <person name="Markowitz V."/>
            <person name="Hugenholtz P."/>
            <person name="Kyrpides N.C."/>
            <person name="Klenk H.P."/>
            <person name="Chen F."/>
        </authorList>
    </citation>
    <scope>NUCLEOTIDE SEQUENCE [LARGE SCALE GENOMIC DNA]</scope>
    <source>
        <strain evidence="4">ATCC 700099 / DSM 44233 / CIP 104796 / JCM 9543 / NBRC 105858 / Y-104</strain>
    </source>
</reference>
<feature type="compositionally biased region" description="Low complexity" evidence="1">
    <location>
        <begin position="80"/>
        <end position="99"/>
    </location>
</feature>
<dbReference type="PROSITE" id="PS51257">
    <property type="entry name" value="PROKAR_LIPOPROTEIN"/>
    <property type="match status" value="1"/>
</dbReference>
<reference evidence="4" key="1">
    <citation type="submission" date="2009-09" db="EMBL/GenBank/DDBJ databases">
        <title>The complete genome of Nakamurella multipartita DSM 44233.</title>
        <authorList>
            <consortium name="US DOE Joint Genome Institute (JGI-PGF)"/>
            <person name="Lucas S."/>
            <person name="Copeland A."/>
            <person name="Lapidus A."/>
            <person name="Glavina del Rio T."/>
            <person name="Dalin E."/>
            <person name="Tice H."/>
            <person name="Bruce D."/>
            <person name="Goodwin L."/>
            <person name="Pitluck S."/>
            <person name="Kyrpides N."/>
            <person name="Mavromatis K."/>
            <person name="Ivanova N."/>
            <person name="Ovchinnikova G."/>
            <person name="Sims D."/>
            <person name="Meincke L."/>
            <person name="Brettin T."/>
            <person name="Detter J.C."/>
            <person name="Han C."/>
            <person name="Larimer F."/>
            <person name="Land M."/>
            <person name="Hauser L."/>
            <person name="Markowitz V."/>
            <person name="Cheng J.-F."/>
            <person name="Hugenholtz P."/>
            <person name="Woyke T."/>
            <person name="Wu D."/>
            <person name="Klenk H.-P."/>
            <person name="Eisen J.A."/>
        </authorList>
    </citation>
    <scope>NUCLEOTIDE SEQUENCE [LARGE SCALE GENOMIC DNA]</scope>
    <source>
        <strain evidence="4">ATCC 700099 / DSM 44233 / CIP 104796 / JCM 9543 / NBRC 105858 / Y-104</strain>
    </source>
</reference>
<dbReference type="SUPFAM" id="SSF55486">
    <property type="entry name" value="Metalloproteases ('zincins'), catalytic domain"/>
    <property type="match status" value="1"/>
</dbReference>
<evidence type="ECO:0000313" key="3">
    <source>
        <dbReference type="EMBL" id="ACV77011.1"/>
    </source>
</evidence>
<feature type="compositionally biased region" description="Pro residues" evidence="1">
    <location>
        <begin position="69"/>
        <end position="79"/>
    </location>
</feature>
<evidence type="ECO:0008006" key="5">
    <source>
        <dbReference type="Google" id="ProtNLM"/>
    </source>
</evidence>
<dbReference type="HOGENOM" id="CLU_862846_0_0_11"/>
<sequence precursor="true">MRIDRRRGIAVVAAAALVGLAGCAAPTAGTAVMDPAATRPSASSDPTSPTPDPTPAAYVPATQPTTDPTTPPPTTPPPTTVAAEPAPAPVAAPTTEAAPEPAPAAEPAPEPAPWSEASDDDIRGAAAAAVAVTQRFWAESFAGRVGADGSPEAWSAPELWNGDGFYDSDTGSVADCGDGKNYTANAFFCGNSTDGTGFLAWDLQFFHQHQDLGRTMVFMVIAHETGHAVQARLVHDGVDGALFDGSKRYELQADCFGGAALGKAVRDGYLTLPATAQDEMVAMTTAFGGDPAGHGDPDERDASFQRGFASGDMNTCLIDPAS</sequence>
<dbReference type="InParanoid" id="C8X835"/>